<evidence type="ECO:0000256" key="3">
    <source>
        <dbReference type="ARBA" id="ARBA00022771"/>
    </source>
</evidence>
<dbReference type="PANTHER" id="PTHR24379">
    <property type="entry name" value="KRAB AND ZINC FINGER DOMAIN-CONTAINING"/>
    <property type="match status" value="1"/>
</dbReference>
<dbReference type="GO" id="GO:0008270">
    <property type="term" value="F:zinc ion binding"/>
    <property type="evidence" value="ECO:0007669"/>
    <property type="project" value="UniProtKB-KW"/>
</dbReference>
<evidence type="ECO:0000256" key="2">
    <source>
        <dbReference type="ARBA" id="ARBA00022737"/>
    </source>
</evidence>
<dbReference type="Proteomes" id="UP000807504">
    <property type="component" value="Unassembled WGS sequence"/>
</dbReference>
<dbReference type="PANTHER" id="PTHR24379:SF121">
    <property type="entry name" value="C2H2-TYPE DOMAIN-CONTAINING PROTEIN"/>
    <property type="match status" value="1"/>
</dbReference>
<feature type="domain" description="C2H2-type" evidence="6">
    <location>
        <begin position="28"/>
        <end position="56"/>
    </location>
</feature>
<feature type="domain" description="C2H2-type" evidence="6">
    <location>
        <begin position="60"/>
        <end position="87"/>
    </location>
</feature>
<dbReference type="AlphaFoldDB" id="A0A8T0FR83"/>
<dbReference type="InterPro" id="IPR036236">
    <property type="entry name" value="Znf_C2H2_sf"/>
</dbReference>
<organism evidence="7 8">
    <name type="scientific">Argiope bruennichi</name>
    <name type="common">Wasp spider</name>
    <name type="synonym">Aranea bruennichi</name>
    <dbReference type="NCBI Taxonomy" id="94029"/>
    <lineage>
        <taxon>Eukaryota</taxon>
        <taxon>Metazoa</taxon>
        <taxon>Ecdysozoa</taxon>
        <taxon>Arthropoda</taxon>
        <taxon>Chelicerata</taxon>
        <taxon>Arachnida</taxon>
        <taxon>Araneae</taxon>
        <taxon>Araneomorphae</taxon>
        <taxon>Entelegynae</taxon>
        <taxon>Araneoidea</taxon>
        <taxon>Araneidae</taxon>
        <taxon>Argiope</taxon>
    </lineage>
</organism>
<evidence type="ECO:0000256" key="4">
    <source>
        <dbReference type="ARBA" id="ARBA00022833"/>
    </source>
</evidence>
<comment type="caution">
    <text evidence="7">The sequence shown here is derived from an EMBL/GenBank/DDBJ whole genome shotgun (WGS) entry which is preliminary data.</text>
</comment>
<sequence length="119" mass="13999">MCPYASNVSSNLQAHEQVHSPDRPYKYIICKTCGKWFTSKPTLLKHRMWHHKSEFPPFRHNCNRCPYSSNVKTSLVNHEVVHFEDRPFKCKFCGCGFKALNSLNHHVIIHTGEKILYRQ</sequence>
<dbReference type="PROSITE" id="PS50157">
    <property type="entry name" value="ZINC_FINGER_C2H2_2"/>
    <property type="match status" value="3"/>
</dbReference>
<proteinExistence type="predicted"/>
<dbReference type="PROSITE" id="PS00028">
    <property type="entry name" value="ZINC_FINGER_C2H2_1"/>
    <property type="match status" value="2"/>
</dbReference>
<dbReference type="EMBL" id="JABXBU010000002">
    <property type="protein sequence ID" value="KAF8793677.1"/>
    <property type="molecule type" value="Genomic_DNA"/>
</dbReference>
<reference evidence="7" key="2">
    <citation type="submission" date="2020-06" db="EMBL/GenBank/DDBJ databases">
        <authorList>
            <person name="Sheffer M."/>
        </authorList>
    </citation>
    <scope>NUCLEOTIDE SEQUENCE</scope>
</reference>
<keyword evidence="8" id="KW-1185">Reference proteome</keyword>
<dbReference type="Gene3D" id="3.30.160.60">
    <property type="entry name" value="Classic Zinc Finger"/>
    <property type="match status" value="2"/>
</dbReference>
<dbReference type="SMART" id="SM00355">
    <property type="entry name" value="ZnF_C2H2"/>
    <property type="match status" value="3"/>
</dbReference>
<dbReference type="Pfam" id="PF13894">
    <property type="entry name" value="zf-C2H2_4"/>
    <property type="match status" value="1"/>
</dbReference>
<reference evidence="7" key="1">
    <citation type="journal article" date="2020" name="bioRxiv">
        <title>Chromosome-level reference genome of the European wasp spider Argiope bruennichi: a resource for studies on range expansion and evolutionary adaptation.</title>
        <authorList>
            <person name="Sheffer M.M."/>
            <person name="Hoppe A."/>
            <person name="Krehenwinkel H."/>
            <person name="Uhl G."/>
            <person name="Kuss A.W."/>
            <person name="Jensen L."/>
            <person name="Jensen C."/>
            <person name="Gillespie R.G."/>
            <person name="Hoff K.J."/>
            <person name="Prost S."/>
        </authorList>
    </citation>
    <scope>NUCLEOTIDE SEQUENCE</scope>
</reference>
<dbReference type="InterPro" id="IPR013087">
    <property type="entry name" value="Znf_C2H2_type"/>
</dbReference>
<evidence type="ECO:0000313" key="7">
    <source>
        <dbReference type="EMBL" id="KAF8793677.1"/>
    </source>
</evidence>
<gene>
    <name evidence="7" type="ORF">HNY73_001727</name>
</gene>
<name>A0A8T0FR83_ARGBR</name>
<keyword evidence="3 5" id="KW-0863">Zinc-finger</keyword>
<accession>A0A8T0FR83</accession>
<protein>
    <submittedName>
        <fullName evidence="7">Zinc finger protein 92 like protein</fullName>
    </submittedName>
</protein>
<evidence type="ECO:0000313" key="8">
    <source>
        <dbReference type="Proteomes" id="UP000807504"/>
    </source>
</evidence>
<feature type="domain" description="C2H2-type" evidence="6">
    <location>
        <begin position="88"/>
        <end position="115"/>
    </location>
</feature>
<evidence type="ECO:0000256" key="5">
    <source>
        <dbReference type="PROSITE-ProRule" id="PRU00042"/>
    </source>
</evidence>
<evidence type="ECO:0000256" key="1">
    <source>
        <dbReference type="ARBA" id="ARBA00022723"/>
    </source>
</evidence>
<keyword evidence="1" id="KW-0479">Metal-binding</keyword>
<keyword evidence="4" id="KW-0862">Zinc</keyword>
<keyword evidence="2" id="KW-0677">Repeat</keyword>
<dbReference type="SUPFAM" id="SSF57667">
    <property type="entry name" value="beta-beta-alpha zinc fingers"/>
    <property type="match status" value="2"/>
</dbReference>
<evidence type="ECO:0000259" key="6">
    <source>
        <dbReference type="PROSITE" id="PS50157"/>
    </source>
</evidence>